<dbReference type="OrthoDB" id="6740702at2759"/>
<keyword evidence="2" id="KW-1185">Reference proteome</keyword>
<reference evidence="1" key="1">
    <citation type="submission" date="2021-10" db="EMBL/GenBank/DDBJ databases">
        <title>Tropical sea cucumber genome reveals ecological adaptation and Cuvierian tubules defense mechanism.</title>
        <authorList>
            <person name="Chen T."/>
        </authorList>
    </citation>
    <scope>NUCLEOTIDE SEQUENCE</scope>
    <source>
        <strain evidence="1">Nanhai2018</strain>
        <tissue evidence="1">Muscle</tissue>
    </source>
</reference>
<dbReference type="AlphaFoldDB" id="A0A9Q1CJ05"/>
<protein>
    <submittedName>
        <fullName evidence="1">Uncharacterized protein</fullName>
    </submittedName>
</protein>
<comment type="caution">
    <text evidence="1">The sequence shown here is derived from an EMBL/GenBank/DDBJ whole genome shotgun (WGS) entry which is preliminary data.</text>
</comment>
<proteinExistence type="predicted"/>
<dbReference type="Proteomes" id="UP001152320">
    <property type="component" value="Chromosome 3"/>
</dbReference>
<accession>A0A9Q1CJ05</accession>
<sequence>MSIQTYVTVEDALTEDSENPKTDIAPEACFTVQAPRTRRLKRFRTTTNEYRVTFNESNLQQLVQQHGGPLSTLHDVMETLLDQLMDWFAPQDRVRIGLLGPSLTHAAWVPLMRRDQLTVERMFRHIEKVIQSNADFTLNGNVILYILHVDMANGTGRVNTHTNMRQWLM</sequence>
<gene>
    <name evidence="1" type="ORF">HOLleu_08609</name>
</gene>
<evidence type="ECO:0000313" key="1">
    <source>
        <dbReference type="EMBL" id="KAJ8045575.1"/>
    </source>
</evidence>
<organism evidence="1 2">
    <name type="scientific">Holothuria leucospilota</name>
    <name type="common">Black long sea cucumber</name>
    <name type="synonym">Mertensiothuria leucospilota</name>
    <dbReference type="NCBI Taxonomy" id="206669"/>
    <lineage>
        <taxon>Eukaryota</taxon>
        <taxon>Metazoa</taxon>
        <taxon>Echinodermata</taxon>
        <taxon>Eleutherozoa</taxon>
        <taxon>Echinozoa</taxon>
        <taxon>Holothuroidea</taxon>
        <taxon>Aspidochirotacea</taxon>
        <taxon>Aspidochirotida</taxon>
        <taxon>Holothuriidae</taxon>
        <taxon>Holothuria</taxon>
    </lineage>
</organism>
<dbReference type="EMBL" id="JAIZAY010000003">
    <property type="protein sequence ID" value="KAJ8045575.1"/>
    <property type="molecule type" value="Genomic_DNA"/>
</dbReference>
<name>A0A9Q1CJ05_HOLLE</name>
<evidence type="ECO:0000313" key="2">
    <source>
        <dbReference type="Proteomes" id="UP001152320"/>
    </source>
</evidence>